<protein>
    <submittedName>
        <fullName evidence="1">Uncharacterized protein</fullName>
    </submittedName>
</protein>
<evidence type="ECO:0000313" key="1">
    <source>
        <dbReference type="EMBL" id="ASF00260.1"/>
    </source>
</evidence>
<reference evidence="1" key="2">
    <citation type="journal article" date="2017" name="Nat. Commun.">
        <title>Single-virus genomics reveals hidden cosmopolitan and abundant viruses.</title>
        <authorList>
            <person name="Martinez-Hernandez F."/>
            <person name="Fornas O."/>
            <person name="Lluesma Gomez M."/>
            <person name="Bolduc B."/>
            <person name="de la Cruz Pena M.J."/>
            <person name="Martinez J.M."/>
            <person name="Anton J."/>
            <person name="Gasol J.M."/>
            <person name="Rosselli R."/>
            <person name="Rodriguez-Valera F."/>
            <person name="Sullivan M.B."/>
            <person name="Acinas S.G."/>
            <person name="Martinez-Garcia M."/>
        </authorList>
    </citation>
    <scope>NUCLEOTIDE SEQUENCE</scope>
</reference>
<name>A0A218MLU3_9VIRU</name>
<accession>A0A218MLU3</accession>
<reference evidence="1" key="1">
    <citation type="submission" date="2016-10" db="EMBL/GenBank/DDBJ databases">
        <authorList>
            <person name="Varghese N."/>
        </authorList>
    </citation>
    <scope>NUCLEOTIDE SEQUENCE</scope>
</reference>
<sequence length="625" mass="62767">MAGYSARQATYTSGDTITAAHSNDEFNQLLAAFNASTGHTHDGTAGDGGPVTTLRDSDALNKILVDTSNNHLEFYVEVSSAAVQQLRIQDGAIVPITDSDIDLGTSSLEFKDLFIDGTANIDALVADTADINGGTVDGATLGTNSAITQAVIDNININGATIGHTDDTDLLTLADGVLTVAGEVSMTTLDIGGTNITSTAAELNILDGVTSTASELNLVDGITAGTVSASKAVIVDSNKDLTGLRNLTISGDLTVSGDDITMGTNTAGNLLIADGTNFNSIAATSLSEISTVANDDVFIAVDTSGGGLKKIARSAIVAGLATSSAISNVVEDTTPQLGGNLDMNGADIVTTSNADIELAANGTGKVVIKGNTNQGAIKFNCEANSHGQIVIAAPHSESASNTLTLPSTGGDARLVSTSSTATLTNKTLTTPVIAEIDNSSDITLDAGADIILDAGGADVTLKDDGTTFGSLTNSSGELVIKSGSTPTTAMTFSGANVTFAGTVTIGSAGISEAELEILDGATVTTAELNILDGVTSTAAELNILDGVTSTAAELNILDGVTSTAAEINIIDGDTSASATTLVDADRLVTNDAGTMKQVALTDVKTYLNSAGFVTDDPTALAIALG</sequence>
<dbReference type="EMBL" id="KY052824">
    <property type="protein sequence ID" value="ASF00260.1"/>
    <property type="molecule type" value="Genomic_DNA"/>
</dbReference>
<organism evidence="1">
    <name type="scientific">uncultured virus</name>
    <dbReference type="NCBI Taxonomy" id="340016"/>
    <lineage>
        <taxon>Viruses</taxon>
        <taxon>environmental samples</taxon>
    </lineage>
</organism>
<proteinExistence type="predicted"/>